<dbReference type="Proteomes" id="UP000291422">
    <property type="component" value="Unassembled WGS sequence"/>
</dbReference>
<keyword evidence="2" id="KW-0274">FAD</keyword>
<reference evidence="6" key="3">
    <citation type="journal article" date="2019" name="J. ISSAAS">
        <title>Genomics, evolutionary history and diagnostics of the Alternaria alternata species group including apple and Asian pear pathotypes.</title>
        <authorList>
            <person name="Armitage A.D."/>
            <person name="Cockerton H.M."/>
            <person name="Sreenivasaprasad S."/>
            <person name="Woodhall J."/>
            <person name="Lane C."/>
            <person name="Harrison R.J."/>
            <person name="Clarkson J.P."/>
        </authorList>
    </citation>
    <scope>NUCLEOTIDE SEQUENCE</scope>
    <source>
        <strain evidence="6">FERA 1177</strain>
    </source>
</reference>
<dbReference type="Pfam" id="PF01494">
    <property type="entry name" value="FAD_binding_3"/>
    <property type="match status" value="1"/>
</dbReference>
<dbReference type="OMA" id="YERRWRP"/>
<evidence type="ECO:0000313" key="8">
    <source>
        <dbReference type="Proteomes" id="UP000291422"/>
    </source>
</evidence>
<dbReference type="InterPro" id="IPR036188">
    <property type="entry name" value="FAD/NAD-bd_sf"/>
</dbReference>
<dbReference type="VEuPathDB" id="FungiDB:CC77DRAFT_1047964"/>
<dbReference type="GO" id="GO:0016491">
    <property type="term" value="F:oxidoreductase activity"/>
    <property type="evidence" value="ECO:0007669"/>
    <property type="project" value="UniProtKB-KW"/>
</dbReference>
<dbReference type="RefSeq" id="XP_018388403.1">
    <property type="nucleotide sequence ID" value="XM_018527506.1"/>
</dbReference>
<reference evidence="8" key="2">
    <citation type="journal article" date="2019" name="bioRxiv">
        <title>Genomics, evolutionary history and diagnostics of the Alternaria alternata species group including apple and Asian pear pathotypes.</title>
        <authorList>
            <person name="Armitage A.D."/>
            <person name="Cockerton H.M."/>
            <person name="Sreenivasaprasad S."/>
            <person name="Woodhall J.W."/>
            <person name="Lane C.R."/>
            <person name="Harrison R.J."/>
            <person name="Clarkson J.P."/>
        </authorList>
    </citation>
    <scope>NUCLEOTIDE SEQUENCE [LARGE SCALE GENOMIC DNA]</scope>
    <source>
        <strain evidence="8">FERA 1177</strain>
    </source>
</reference>
<dbReference type="InterPro" id="IPR051704">
    <property type="entry name" value="FAD_aromatic-hydroxylase"/>
</dbReference>
<evidence type="ECO:0000313" key="5">
    <source>
        <dbReference type="EMBL" id="OAG22982.1"/>
    </source>
</evidence>
<sequence>MHILIVGSGIAGPTLAYWISHNLENSITVLEKSPSLLLYGQNVDISGSAVTCIKKMGLMPQVKHCNTKELGTRFIDSYGKPFAPFPIKEGSSASLTSEYEILRGDLAKILYNATQSHSNVTYLFNTTITEILQNDSLSVKVLLSDNTVRTYDLLVAADGQWSKTRSLIFPSQQVTISHQGMYSVYFTVPRRATDTAWWNIFVAQGSRTISTRPDPHGTLRALFTFMPTTSAQEAQWAEASRMGRKLQQELLRKEFADAGWICDRLLGDVAAAPDFYFHAINQVKMQRWSHNRVICLGDAAFCPSPLTGMGTSLAVLGAYILAGELSCMTTFSSSVSTSLSMDALATALASYEAKFRPYVEQSQEIPPFVPGFMHPDSAWKRTILHGFLTMVSRVVRWEWVGRWLGDAESRDDGFKLPEYVAFESKDKK</sequence>
<dbReference type="Gene3D" id="3.30.9.10">
    <property type="entry name" value="D-Amino Acid Oxidase, subunit A, domain 2"/>
    <property type="match status" value="1"/>
</dbReference>
<dbReference type="PRINTS" id="PR00420">
    <property type="entry name" value="RNGMNOXGNASE"/>
</dbReference>
<dbReference type="EMBL" id="PDXD01000018">
    <property type="protein sequence ID" value="RYN74276.1"/>
    <property type="molecule type" value="Genomic_DNA"/>
</dbReference>
<evidence type="ECO:0000256" key="2">
    <source>
        <dbReference type="ARBA" id="ARBA00022827"/>
    </source>
</evidence>
<keyword evidence="3" id="KW-0560">Oxidoreductase</keyword>
<dbReference type="EMBL" id="KV441473">
    <property type="protein sequence ID" value="OAG22982.1"/>
    <property type="molecule type" value="Genomic_DNA"/>
</dbReference>
<proteinExistence type="predicted"/>
<dbReference type="InterPro" id="IPR002938">
    <property type="entry name" value="FAD-bd"/>
</dbReference>
<gene>
    <name evidence="6" type="ORF">AA0117_g7109</name>
    <name evidence="5" type="ORF">CC77DRAFT_1047964</name>
</gene>
<dbReference type="STRING" id="5599.A0A177DVF9"/>
<dbReference type="Gene3D" id="3.50.50.60">
    <property type="entry name" value="FAD/NAD(P)-binding domain"/>
    <property type="match status" value="1"/>
</dbReference>
<dbReference type="AlphaFoldDB" id="A0A177DVF9"/>
<accession>A0A177DVF9</accession>
<keyword evidence="1" id="KW-0285">Flavoprotein</keyword>
<evidence type="ECO:0000259" key="4">
    <source>
        <dbReference type="Pfam" id="PF01494"/>
    </source>
</evidence>
<evidence type="ECO:0000256" key="3">
    <source>
        <dbReference type="ARBA" id="ARBA00023002"/>
    </source>
</evidence>
<evidence type="ECO:0000313" key="6">
    <source>
        <dbReference type="EMBL" id="RYN74276.1"/>
    </source>
</evidence>
<dbReference type="GO" id="GO:0071949">
    <property type="term" value="F:FAD binding"/>
    <property type="evidence" value="ECO:0007669"/>
    <property type="project" value="InterPro"/>
</dbReference>
<name>A0A177DVF9_ALTAL</name>
<evidence type="ECO:0000313" key="7">
    <source>
        <dbReference type="Proteomes" id="UP000077248"/>
    </source>
</evidence>
<dbReference type="KEGG" id="aalt:CC77DRAFT_1047964"/>
<protein>
    <submittedName>
        <fullName evidence="5">FAD/NAD(P)-binding domain-containing protein</fullName>
    </submittedName>
</protein>
<feature type="domain" description="FAD-binding" evidence="4">
    <location>
        <begin position="2"/>
        <end position="329"/>
    </location>
</feature>
<evidence type="ECO:0000256" key="1">
    <source>
        <dbReference type="ARBA" id="ARBA00022630"/>
    </source>
</evidence>
<keyword evidence="7" id="KW-1185">Reference proteome</keyword>
<dbReference type="PANTHER" id="PTHR46865">
    <property type="entry name" value="OXIDOREDUCTASE-RELATED"/>
    <property type="match status" value="1"/>
</dbReference>
<organism evidence="5 7">
    <name type="scientific">Alternaria alternata</name>
    <name type="common">Alternaria rot fungus</name>
    <name type="synonym">Torula alternata</name>
    <dbReference type="NCBI Taxonomy" id="5599"/>
    <lineage>
        <taxon>Eukaryota</taxon>
        <taxon>Fungi</taxon>
        <taxon>Dikarya</taxon>
        <taxon>Ascomycota</taxon>
        <taxon>Pezizomycotina</taxon>
        <taxon>Dothideomycetes</taxon>
        <taxon>Pleosporomycetidae</taxon>
        <taxon>Pleosporales</taxon>
        <taxon>Pleosporineae</taxon>
        <taxon>Pleosporaceae</taxon>
        <taxon>Alternaria</taxon>
        <taxon>Alternaria sect. Alternaria</taxon>
        <taxon>Alternaria alternata complex</taxon>
    </lineage>
</organism>
<dbReference type="PANTHER" id="PTHR46865:SF2">
    <property type="entry name" value="MONOOXYGENASE"/>
    <property type="match status" value="1"/>
</dbReference>
<reference evidence="5 7" key="1">
    <citation type="submission" date="2016-05" db="EMBL/GenBank/DDBJ databases">
        <title>Comparative analysis of secretome profiles of manganese(II)-oxidizing ascomycete fungi.</title>
        <authorList>
            <consortium name="DOE Joint Genome Institute"/>
            <person name="Zeiner C.A."/>
            <person name="Purvine S.O."/>
            <person name="Zink E.M."/>
            <person name="Wu S."/>
            <person name="Pasa-Tolic L."/>
            <person name="Chaput D.L."/>
            <person name="Haridas S."/>
            <person name="Grigoriev I.V."/>
            <person name="Santelli C.M."/>
            <person name="Hansel C.M."/>
        </authorList>
    </citation>
    <scope>NUCLEOTIDE SEQUENCE [LARGE SCALE GENOMIC DNA]</scope>
    <source>
        <strain evidence="5 7">SRC1lrK2f</strain>
    </source>
</reference>
<dbReference type="Proteomes" id="UP000077248">
    <property type="component" value="Unassembled WGS sequence"/>
</dbReference>
<dbReference type="SUPFAM" id="SSF51905">
    <property type="entry name" value="FAD/NAD(P)-binding domain"/>
    <property type="match status" value="1"/>
</dbReference>
<dbReference type="GeneID" id="29113100"/>